<feature type="transmembrane region" description="Helical" evidence="8">
    <location>
        <begin position="110"/>
        <end position="126"/>
    </location>
</feature>
<reference evidence="10 11" key="1">
    <citation type="submission" date="2013-08" db="EMBL/GenBank/DDBJ databases">
        <authorList>
            <person name="Huang J."/>
            <person name="Wang G."/>
        </authorList>
    </citation>
    <scope>NUCLEOTIDE SEQUENCE [LARGE SCALE GENOMIC DNA]</scope>
    <source>
        <strain evidence="10 11">JSM 072002</strain>
    </source>
</reference>
<feature type="transmembrane region" description="Helical" evidence="8">
    <location>
        <begin position="517"/>
        <end position="535"/>
    </location>
</feature>
<evidence type="ECO:0000313" key="11">
    <source>
        <dbReference type="Proteomes" id="UP000030401"/>
    </source>
</evidence>
<dbReference type="STRING" id="1385512.N784_08825"/>
<dbReference type="Proteomes" id="UP000030401">
    <property type="component" value="Unassembled WGS sequence"/>
</dbReference>
<dbReference type="PANTHER" id="PTHR30509">
    <property type="entry name" value="P-HYDROXYBENZOIC ACID EFFLUX PUMP SUBUNIT-RELATED"/>
    <property type="match status" value="1"/>
</dbReference>
<feature type="domain" description="Integral membrane bound transporter" evidence="9">
    <location>
        <begin position="404"/>
        <end position="529"/>
    </location>
</feature>
<evidence type="ECO:0000313" key="10">
    <source>
        <dbReference type="EMBL" id="KGX85603.1"/>
    </source>
</evidence>
<keyword evidence="7" id="KW-0175">Coiled coil</keyword>
<evidence type="ECO:0000256" key="2">
    <source>
        <dbReference type="ARBA" id="ARBA00022475"/>
    </source>
</evidence>
<evidence type="ECO:0000256" key="3">
    <source>
        <dbReference type="ARBA" id="ARBA00022692"/>
    </source>
</evidence>
<dbReference type="AlphaFoldDB" id="A0A0A5G389"/>
<feature type="transmembrane region" description="Helical" evidence="8">
    <location>
        <begin position="465"/>
        <end position="482"/>
    </location>
</feature>
<evidence type="ECO:0000259" key="9">
    <source>
        <dbReference type="Pfam" id="PF13515"/>
    </source>
</evidence>
<comment type="subcellular location">
    <subcellularLocation>
        <location evidence="1">Cell membrane</location>
        <topology evidence="1">Multi-pass membrane protein</topology>
    </subcellularLocation>
</comment>
<gene>
    <name evidence="10" type="ORF">N784_08825</name>
</gene>
<dbReference type="eggNOG" id="COG1289">
    <property type="taxonomic scope" value="Bacteria"/>
</dbReference>
<keyword evidence="3 8" id="KW-0812">Transmembrane</keyword>
<evidence type="ECO:0000256" key="8">
    <source>
        <dbReference type="SAM" id="Phobius"/>
    </source>
</evidence>
<accession>A0A0A5G389</accession>
<protein>
    <recommendedName>
        <fullName evidence="9">Integral membrane bound transporter domain-containing protein</fullName>
    </recommendedName>
</protein>
<sequence>MKSTTLIYQLIQHYWARLSASDPGMPRLAEALKTVFSALLAVATTSVLINFFDIGEYTVQVNVFSGIIAVVCIHIIAEEPVDKRKVTFFSMGAVSFITFTLGSYLNQFMLMPDIAILITVFLAFYLSKYNTIYFSICLMAFFSIYYAVILRVEFEMVPWFYISIVNGLVYAFLIEFILLKDQPDKSLKRSMRSFHIQTNLILNLVKQLVTSPNLTSRQVKTLEKNLTKVNEYARHISGQLSNTDPSTVWKGLTARELRLYVYDADMLMNTLLTTVHKLREIQQFEKSTFQNALLEVIDAIRDVKVLRDNDAQSQLKRAEKALQVLRQEIKEESIGKENEEWLYLVRRIETITNHVIEGAYDLHRERQEHLKQVETYQETKEEVSHGIDLNTKKAIKALIAGTISIYLGYTLTPGYPYWILLTSFIIFMGTESVGKTFKKANQRILGTILGSIIGFGIADQISSQLLEITIIFVCIFMAFYIYPVSYSFMIFWITVIIAILYDLLLGGITVKIMGVRIIDTFIGSYIGFLTATFIFPTKTKDKVTDYMKEFIDELEAYMSSYMDQLADVSNPDDFAERSFNLDQKLDSIRQEKNNMNKRSGRLGRGGVEHWYTVLAAINYYAKQLHATRHPLPEMTEEIHQTLTHSHHYVTQNIRSLKQLLNGNTTITIWQLEEDRKLIEQFTDEGESIFQRLFVYKLYHVWYINNSIVTLAKELGANIELSSKQKQE</sequence>
<feature type="transmembrane region" description="Helical" evidence="8">
    <location>
        <begin position="158"/>
        <end position="179"/>
    </location>
</feature>
<feature type="transmembrane region" description="Helical" evidence="8">
    <location>
        <begin position="133"/>
        <end position="152"/>
    </location>
</feature>
<evidence type="ECO:0000256" key="5">
    <source>
        <dbReference type="ARBA" id="ARBA00023136"/>
    </source>
</evidence>
<keyword evidence="5 8" id="KW-0472">Membrane</keyword>
<dbReference type="RefSeq" id="WP_036835383.1">
    <property type="nucleotide sequence ID" value="NZ_AVPG01000021.1"/>
</dbReference>
<feature type="transmembrane region" description="Helical" evidence="8">
    <location>
        <begin position="86"/>
        <end position="104"/>
    </location>
</feature>
<feature type="transmembrane region" description="Helical" evidence="8">
    <location>
        <begin position="31"/>
        <end position="51"/>
    </location>
</feature>
<feature type="coiled-coil region" evidence="7">
    <location>
        <begin position="308"/>
        <end position="335"/>
    </location>
</feature>
<feature type="transmembrane region" description="Helical" evidence="8">
    <location>
        <begin position="394"/>
        <end position="411"/>
    </location>
</feature>
<evidence type="ECO:0000256" key="6">
    <source>
        <dbReference type="ARBA" id="ARBA00043993"/>
    </source>
</evidence>
<comment type="similarity">
    <text evidence="6">Belongs to the YccS/YhfK family.</text>
</comment>
<evidence type="ECO:0000256" key="1">
    <source>
        <dbReference type="ARBA" id="ARBA00004651"/>
    </source>
</evidence>
<dbReference type="PANTHER" id="PTHR30509:SF9">
    <property type="entry name" value="MULTIDRUG RESISTANCE PROTEIN MDTO"/>
    <property type="match status" value="1"/>
</dbReference>
<dbReference type="InterPro" id="IPR049453">
    <property type="entry name" value="Memb_transporter_dom"/>
</dbReference>
<evidence type="ECO:0000256" key="4">
    <source>
        <dbReference type="ARBA" id="ARBA00022989"/>
    </source>
</evidence>
<name>A0A0A5G389_9BACI</name>
<keyword evidence="2" id="KW-1003">Cell membrane</keyword>
<keyword evidence="11" id="KW-1185">Reference proteome</keyword>
<dbReference type="EMBL" id="AVPG01000021">
    <property type="protein sequence ID" value="KGX85603.1"/>
    <property type="molecule type" value="Genomic_DNA"/>
</dbReference>
<keyword evidence="4 8" id="KW-1133">Transmembrane helix</keyword>
<feature type="transmembrane region" description="Helical" evidence="8">
    <location>
        <begin position="488"/>
        <end position="510"/>
    </location>
</feature>
<feature type="transmembrane region" description="Helical" evidence="8">
    <location>
        <begin position="57"/>
        <end position="77"/>
    </location>
</feature>
<dbReference type="GO" id="GO:0005886">
    <property type="term" value="C:plasma membrane"/>
    <property type="evidence" value="ECO:0007669"/>
    <property type="project" value="UniProtKB-SubCell"/>
</dbReference>
<organism evidence="10 11">
    <name type="scientific">Pontibacillus litoralis JSM 072002</name>
    <dbReference type="NCBI Taxonomy" id="1385512"/>
    <lineage>
        <taxon>Bacteria</taxon>
        <taxon>Bacillati</taxon>
        <taxon>Bacillota</taxon>
        <taxon>Bacilli</taxon>
        <taxon>Bacillales</taxon>
        <taxon>Bacillaceae</taxon>
        <taxon>Pontibacillus</taxon>
    </lineage>
</organism>
<proteinExistence type="inferred from homology"/>
<evidence type="ECO:0000256" key="7">
    <source>
        <dbReference type="SAM" id="Coils"/>
    </source>
</evidence>
<dbReference type="Pfam" id="PF13515">
    <property type="entry name" value="FUSC_2"/>
    <property type="match status" value="1"/>
</dbReference>
<comment type="caution">
    <text evidence="10">The sequence shown here is derived from an EMBL/GenBank/DDBJ whole genome shotgun (WGS) entry which is preliminary data.</text>
</comment>